<dbReference type="PANTHER" id="PTHR11538">
    <property type="entry name" value="PHENYLALANYL-TRNA SYNTHETASE"/>
    <property type="match status" value="1"/>
</dbReference>
<feature type="domain" description="Aminoacyl-transfer RNA synthetases class-II family profile" evidence="15">
    <location>
        <begin position="72"/>
        <end position="343"/>
    </location>
</feature>
<comment type="caution">
    <text evidence="17">The sequence shown here is derived from an EMBL/GenBank/DDBJ whole genome shotgun (WGS) entry which is preliminary data.</text>
</comment>
<comment type="subcellular location">
    <subcellularLocation>
        <location evidence="1">Mitochondrion matrix</location>
    </subcellularLocation>
</comment>
<evidence type="ECO:0000259" key="16">
    <source>
        <dbReference type="PROSITE" id="PS51447"/>
    </source>
</evidence>
<dbReference type="EMBL" id="MCGR01000005">
    <property type="protein sequence ID" value="ORY89825.1"/>
    <property type="molecule type" value="Genomic_DNA"/>
</dbReference>
<dbReference type="Pfam" id="PF01409">
    <property type="entry name" value="tRNA-synt_2d"/>
    <property type="match status" value="2"/>
</dbReference>
<keyword evidence="18" id="KW-1185">Reference proteome</keyword>
<comment type="function">
    <text evidence="13">Is responsible for the charging of tRNA(Phe) with phenylalanine in mitochondrial translation.</text>
</comment>
<dbReference type="FunCoup" id="A0A1Y2G058">
    <property type="interactions" value="395"/>
</dbReference>
<evidence type="ECO:0000256" key="14">
    <source>
        <dbReference type="ARBA" id="ARBA00073229"/>
    </source>
</evidence>
<dbReference type="Gene3D" id="3.30.70.380">
    <property type="entry name" value="Ferrodoxin-fold anticodon-binding domain"/>
    <property type="match status" value="1"/>
</dbReference>
<accession>A0A1Y2G058</accession>
<dbReference type="InterPro" id="IPR036690">
    <property type="entry name" value="Fdx_antiC-bd_sf"/>
</dbReference>
<evidence type="ECO:0000256" key="1">
    <source>
        <dbReference type="ARBA" id="ARBA00004305"/>
    </source>
</evidence>
<comment type="catalytic activity">
    <reaction evidence="12">
        <text>tRNA(Phe) + L-phenylalanine + ATP = L-phenylalanyl-tRNA(Phe) + AMP + diphosphate + H(+)</text>
        <dbReference type="Rhea" id="RHEA:19413"/>
        <dbReference type="Rhea" id="RHEA-COMP:9668"/>
        <dbReference type="Rhea" id="RHEA-COMP:9699"/>
        <dbReference type="ChEBI" id="CHEBI:15378"/>
        <dbReference type="ChEBI" id="CHEBI:30616"/>
        <dbReference type="ChEBI" id="CHEBI:33019"/>
        <dbReference type="ChEBI" id="CHEBI:58095"/>
        <dbReference type="ChEBI" id="CHEBI:78442"/>
        <dbReference type="ChEBI" id="CHEBI:78531"/>
        <dbReference type="ChEBI" id="CHEBI:456215"/>
        <dbReference type="EC" id="6.1.1.20"/>
    </reaction>
</comment>
<dbReference type="InterPro" id="IPR006195">
    <property type="entry name" value="aa-tRNA-synth_II"/>
</dbReference>
<evidence type="ECO:0000256" key="11">
    <source>
        <dbReference type="ARBA" id="ARBA00031194"/>
    </source>
</evidence>
<dbReference type="STRING" id="106004.A0A1Y2G058"/>
<name>A0A1Y2G058_9BASI</name>
<dbReference type="EC" id="6.1.1.20" evidence="3"/>
<evidence type="ECO:0000256" key="2">
    <source>
        <dbReference type="ARBA" id="ARBA00008226"/>
    </source>
</evidence>
<dbReference type="PANTHER" id="PTHR11538:SF41">
    <property type="entry name" value="PHENYLALANINE--TRNA LIGASE, MITOCHONDRIAL"/>
    <property type="match status" value="1"/>
</dbReference>
<dbReference type="OrthoDB" id="4457at2759"/>
<evidence type="ECO:0000256" key="7">
    <source>
        <dbReference type="ARBA" id="ARBA00022917"/>
    </source>
</evidence>
<evidence type="ECO:0000256" key="10">
    <source>
        <dbReference type="ARBA" id="ARBA00023146"/>
    </source>
</evidence>
<dbReference type="GO" id="GO:0005759">
    <property type="term" value="C:mitochondrial matrix"/>
    <property type="evidence" value="ECO:0007669"/>
    <property type="project" value="UniProtKB-SubCell"/>
</dbReference>
<dbReference type="AlphaFoldDB" id="A0A1Y2G058"/>
<keyword evidence="6" id="KW-0067">ATP-binding</keyword>
<evidence type="ECO:0000256" key="3">
    <source>
        <dbReference type="ARBA" id="ARBA00012814"/>
    </source>
</evidence>
<evidence type="ECO:0000256" key="13">
    <source>
        <dbReference type="ARBA" id="ARBA00057761"/>
    </source>
</evidence>
<dbReference type="NCBIfam" id="TIGR00469">
    <property type="entry name" value="pheS_mito"/>
    <property type="match status" value="1"/>
</dbReference>
<evidence type="ECO:0000256" key="12">
    <source>
        <dbReference type="ARBA" id="ARBA00049255"/>
    </source>
</evidence>
<dbReference type="Proteomes" id="UP000193467">
    <property type="component" value="Unassembled WGS sequence"/>
</dbReference>
<dbReference type="InterPro" id="IPR005121">
    <property type="entry name" value="Fdx_antiC-bd"/>
</dbReference>
<feature type="domain" description="FDX-ACB" evidence="16">
    <location>
        <begin position="348"/>
        <end position="439"/>
    </location>
</feature>
<dbReference type="InParanoid" id="A0A1Y2G058"/>
<dbReference type="FunFam" id="3.30.70.380:FF:000002">
    <property type="entry name" value="phenylalanine--tRNA ligase, mitochondrial"/>
    <property type="match status" value="1"/>
</dbReference>
<dbReference type="InterPro" id="IPR004530">
    <property type="entry name" value="Phe-tRNA-synth_IIc_mito"/>
</dbReference>
<dbReference type="SMART" id="SM00896">
    <property type="entry name" value="FDX-ACB"/>
    <property type="match status" value="1"/>
</dbReference>
<evidence type="ECO:0000313" key="17">
    <source>
        <dbReference type="EMBL" id="ORY89825.1"/>
    </source>
</evidence>
<dbReference type="GO" id="GO:0000049">
    <property type="term" value="F:tRNA binding"/>
    <property type="evidence" value="ECO:0007669"/>
    <property type="project" value="InterPro"/>
</dbReference>
<evidence type="ECO:0000313" key="18">
    <source>
        <dbReference type="Proteomes" id="UP000193467"/>
    </source>
</evidence>
<keyword evidence="8" id="KW-0809">Transit peptide</keyword>
<keyword evidence="9" id="KW-0496">Mitochondrion</keyword>
<sequence length="439" mass="50645">MLVEKVARRACTCSWSTPRYRLYSTRSQPSPPLQVQGKTYARDTYSNATPTILSKVGKNLHLKPNHPLSILRSRIEAHFPQFQHLNSLSPIVTVKQNFDDLGFPPDHPGRSLTDSYYLNKQEMLRTHTSAHEVELFKAGVEQFLLTADVYRRDEIDRSHYPVFHQMEGANVTTRGEGLARLEKENEEMRQRLDSANIIITDPTRETTATNPIQEEHSEEEARIISDHLKNTLNTLVLRLFGGLRKEGDQEPLQVRWIEATFPWTSPSYEVEVLYEGKWLEILGCGVVKQDALNRSDVPQKLGWAFGLGLERIAMVLFSVPDIRLFWSEDTRFLSQFNEDSITPFKPYSRHPECYKDLAFWTAEGFHENDFCEVVRDVAGDLVEGVQLIDEFVHPKTNRRSVCYRLNYRSMDRSLSNDEVNEIQAKVIETVVEQMGVEVR</sequence>
<keyword evidence="10" id="KW-0030">Aminoacyl-tRNA synthetase</keyword>
<keyword evidence="5" id="KW-0547">Nucleotide-binding</keyword>
<dbReference type="GO" id="GO:0006432">
    <property type="term" value="P:phenylalanyl-tRNA aminoacylation"/>
    <property type="evidence" value="ECO:0007669"/>
    <property type="project" value="InterPro"/>
</dbReference>
<evidence type="ECO:0000256" key="6">
    <source>
        <dbReference type="ARBA" id="ARBA00022840"/>
    </source>
</evidence>
<keyword evidence="7" id="KW-0648">Protein biosynthesis</keyword>
<evidence type="ECO:0000259" key="15">
    <source>
        <dbReference type="PROSITE" id="PS50862"/>
    </source>
</evidence>
<dbReference type="InterPro" id="IPR045864">
    <property type="entry name" value="aa-tRNA-synth_II/BPL/LPL"/>
</dbReference>
<organism evidence="17 18">
    <name type="scientific">Leucosporidium creatinivorum</name>
    <dbReference type="NCBI Taxonomy" id="106004"/>
    <lineage>
        <taxon>Eukaryota</taxon>
        <taxon>Fungi</taxon>
        <taxon>Dikarya</taxon>
        <taxon>Basidiomycota</taxon>
        <taxon>Pucciniomycotina</taxon>
        <taxon>Microbotryomycetes</taxon>
        <taxon>Leucosporidiales</taxon>
        <taxon>Leucosporidium</taxon>
    </lineage>
</organism>
<dbReference type="GO" id="GO:0004826">
    <property type="term" value="F:phenylalanine-tRNA ligase activity"/>
    <property type="evidence" value="ECO:0007669"/>
    <property type="project" value="UniProtKB-EC"/>
</dbReference>
<dbReference type="Pfam" id="PF03147">
    <property type="entry name" value="FDX-ACB"/>
    <property type="match status" value="1"/>
</dbReference>
<evidence type="ECO:0000256" key="5">
    <source>
        <dbReference type="ARBA" id="ARBA00022741"/>
    </source>
</evidence>
<dbReference type="SUPFAM" id="SSF54991">
    <property type="entry name" value="Anticodon-binding domain of PheRS"/>
    <property type="match status" value="1"/>
</dbReference>
<keyword evidence="4" id="KW-0436">Ligase</keyword>
<dbReference type="SUPFAM" id="SSF55681">
    <property type="entry name" value="Class II aaRS and biotin synthetases"/>
    <property type="match status" value="1"/>
</dbReference>
<dbReference type="FunFam" id="3.30.930.10:FF:000053">
    <property type="entry name" value="Phenylalanyl-tRNA synthetase mitochondrial"/>
    <property type="match status" value="1"/>
</dbReference>
<dbReference type="PROSITE" id="PS51447">
    <property type="entry name" value="FDX_ACB"/>
    <property type="match status" value="1"/>
</dbReference>
<reference evidence="17 18" key="1">
    <citation type="submission" date="2016-07" db="EMBL/GenBank/DDBJ databases">
        <title>Pervasive Adenine N6-methylation of Active Genes in Fungi.</title>
        <authorList>
            <consortium name="DOE Joint Genome Institute"/>
            <person name="Mondo S.J."/>
            <person name="Dannebaum R.O."/>
            <person name="Kuo R.C."/>
            <person name="Labutti K."/>
            <person name="Haridas S."/>
            <person name="Kuo A."/>
            <person name="Salamov A."/>
            <person name="Ahrendt S.R."/>
            <person name="Lipzen A."/>
            <person name="Sullivan W."/>
            <person name="Andreopoulos W.B."/>
            <person name="Clum A."/>
            <person name="Lindquist E."/>
            <person name="Daum C."/>
            <person name="Ramamoorthy G.K."/>
            <person name="Gryganskyi A."/>
            <person name="Culley D."/>
            <person name="Magnuson J.K."/>
            <person name="James T.Y."/>
            <person name="O'Malley M.A."/>
            <person name="Stajich J.E."/>
            <person name="Spatafora J.W."/>
            <person name="Visel A."/>
            <person name="Grigoriev I.V."/>
        </authorList>
    </citation>
    <scope>NUCLEOTIDE SEQUENCE [LARGE SCALE GENOMIC DNA]</scope>
    <source>
        <strain evidence="17 18">62-1032</strain>
    </source>
</reference>
<evidence type="ECO:0000256" key="9">
    <source>
        <dbReference type="ARBA" id="ARBA00023128"/>
    </source>
</evidence>
<protein>
    <recommendedName>
        <fullName evidence="14">Phenylalanine--tRNA ligase, mitochondrial</fullName>
        <ecNumber evidence="3">6.1.1.20</ecNumber>
    </recommendedName>
    <alternativeName>
        <fullName evidence="11">Phenylalanyl-tRNA synthetase</fullName>
    </alternativeName>
</protein>
<dbReference type="Gene3D" id="3.30.930.10">
    <property type="entry name" value="Bira Bifunctional Protein, Domain 2"/>
    <property type="match status" value="1"/>
</dbReference>
<dbReference type="InterPro" id="IPR002319">
    <property type="entry name" value="Phenylalanyl-tRNA_Synthase"/>
</dbReference>
<gene>
    <name evidence="17" type="ORF">BCR35DRAFT_300335</name>
</gene>
<dbReference type="GO" id="GO:0005524">
    <property type="term" value="F:ATP binding"/>
    <property type="evidence" value="ECO:0007669"/>
    <property type="project" value="UniProtKB-KW"/>
</dbReference>
<evidence type="ECO:0000256" key="8">
    <source>
        <dbReference type="ARBA" id="ARBA00022946"/>
    </source>
</evidence>
<evidence type="ECO:0000256" key="4">
    <source>
        <dbReference type="ARBA" id="ARBA00022598"/>
    </source>
</evidence>
<comment type="similarity">
    <text evidence="2">Belongs to the class-II aminoacyl-tRNA synthetase family.</text>
</comment>
<dbReference type="PROSITE" id="PS50862">
    <property type="entry name" value="AA_TRNA_LIGASE_II"/>
    <property type="match status" value="1"/>
</dbReference>
<proteinExistence type="inferred from homology"/>